<evidence type="ECO:0000256" key="1">
    <source>
        <dbReference type="SAM" id="SignalP"/>
    </source>
</evidence>
<evidence type="ECO:0000313" key="4">
    <source>
        <dbReference type="Proteomes" id="UP000626242"/>
    </source>
</evidence>
<reference evidence="3 4" key="1">
    <citation type="submission" date="2020-08" db="EMBL/GenBank/DDBJ databases">
        <title>A Genomic Blueprint of the Chicken Gut Microbiome.</title>
        <authorList>
            <person name="Gilroy R."/>
            <person name="Ravi A."/>
            <person name="Getino M."/>
            <person name="Pursley I."/>
            <person name="Horton D.L."/>
            <person name="Alikhan N.-F."/>
            <person name="Baker D."/>
            <person name="Gharbi K."/>
            <person name="Hall N."/>
            <person name="Watson M."/>
            <person name="Adriaenssens E.M."/>
            <person name="Foster-Nyarko E."/>
            <person name="Jarju S."/>
            <person name="Secka A."/>
            <person name="Antonio M."/>
            <person name="Oren A."/>
            <person name="Chaudhuri R."/>
            <person name="La Ragione R.M."/>
            <person name="Hildebrand F."/>
            <person name="Pallen M.J."/>
        </authorList>
    </citation>
    <scope>NUCLEOTIDE SEQUENCE [LARGE SCALE GENOMIC DNA]</scope>
    <source>
        <strain evidence="3 4">Sa1CVA4</strain>
    </source>
</reference>
<feature type="domain" description="TonB-dependent receptor plug" evidence="2">
    <location>
        <begin position="112"/>
        <end position="211"/>
    </location>
</feature>
<dbReference type="InterPro" id="IPR037066">
    <property type="entry name" value="Plug_dom_sf"/>
</dbReference>
<feature type="signal peptide" evidence="1">
    <location>
        <begin position="1"/>
        <end position="17"/>
    </location>
</feature>
<accession>A0ABR8WM88</accession>
<feature type="chain" id="PRO_5046108536" evidence="1">
    <location>
        <begin position="18"/>
        <end position="809"/>
    </location>
</feature>
<keyword evidence="3" id="KW-0675">Receptor</keyword>
<proteinExistence type="predicted"/>
<sequence length="809" mass="92595">MKKIFLLFAFVPAVLSAQITLKVLDENGAPVSAANVYYNNGSFTTDENGMVKIPVAATEQQLQVSKESFFSFSKNIKPTPKVQNVNVLFKDSGRETQIQEVVFQKKGKPKVTDLTSVEITAKEAQQVASLSGGVEGLLKTLPSVNSNTELSSQYMVRGGNYDENLIYINDIEIYRPFLIRNSLQEGMSIINPDMVQAINFSAGGFEAKYGDKMSSALNIYYRQPTKFEVSGEASLIGARLSTGFATKDRRLSALFSGRYRNTNLVLNTLNEDTDFNPQYLDFQSYITYRLNSKWDFSFVGYYSKNDYEMIPKVKEVDFGSLQTPLRLSVFYNGQEDDAYKNMMGTASINFRPNKKWTFTLDNFAYQNREREYYSIASAYLLQTFDPITGDPITSYDVGGQIDHARNDLLVKTYGSQLKTRFSPDVNTDFEVGLKFEKENLKDFTNEWQLVDSLGYSTPRDYTDPGTLDPSDLRLRFHIAGQNHIQPTRLSGYAQFSKKLFWGTNRVFVNAGVRASHWDFNDETIISPRAQFAIKPDWEMDMLFKLSGGIYYQAPFYKEIKDLDGNFNPNIKSQRSMQVILSNDYEFRMLERPFKLTTEAYYKKMDNLIPYYLDNVRIRYSGKNNSEGYAYGVDTRLFGEFVPGIDSWVSASYARVFENIEGRGDISRPTDPRFRFSMFYQDYMPKFPSMRVNLTLTYANGLPSGTPITLDENGQPDYTAPYLYQRTLPSYKRVDIGLSKVFIDQKDNKVNSGFWSNFNELTLGVQIFNAFNIQNTVANQWVNDVSSGYNYPVPVRMTGRFFNVKLEFKL</sequence>
<keyword evidence="1" id="KW-0732">Signal</keyword>
<dbReference type="Proteomes" id="UP000626242">
    <property type="component" value="Unassembled WGS sequence"/>
</dbReference>
<evidence type="ECO:0000313" key="3">
    <source>
        <dbReference type="EMBL" id="MBD8018179.1"/>
    </source>
</evidence>
<keyword evidence="4" id="KW-1185">Reference proteome</keyword>
<protein>
    <submittedName>
        <fullName evidence="3">TonB-dependent receptor plug domain-containing protein</fullName>
    </submittedName>
</protein>
<dbReference type="InterPro" id="IPR012910">
    <property type="entry name" value="Plug_dom"/>
</dbReference>
<dbReference type="SUPFAM" id="SSF56935">
    <property type="entry name" value="Porins"/>
    <property type="match status" value="1"/>
</dbReference>
<dbReference type="RefSeq" id="WP_251833374.1">
    <property type="nucleotide sequence ID" value="NZ_JACSPS010000002.1"/>
</dbReference>
<organism evidence="3 4">
    <name type="scientific">Kaistella pullorum</name>
    <dbReference type="NCBI Taxonomy" id="2763074"/>
    <lineage>
        <taxon>Bacteria</taxon>
        <taxon>Pseudomonadati</taxon>
        <taxon>Bacteroidota</taxon>
        <taxon>Flavobacteriia</taxon>
        <taxon>Flavobacteriales</taxon>
        <taxon>Weeksellaceae</taxon>
        <taxon>Chryseobacterium group</taxon>
        <taxon>Kaistella</taxon>
    </lineage>
</organism>
<name>A0ABR8WM88_9FLAO</name>
<dbReference type="InterPro" id="IPR008969">
    <property type="entry name" value="CarboxyPept-like_regulatory"/>
</dbReference>
<dbReference type="EMBL" id="JACSPS010000002">
    <property type="protein sequence ID" value="MBD8018179.1"/>
    <property type="molecule type" value="Genomic_DNA"/>
</dbReference>
<dbReference type="Gene3D" id="2.170.130.10">
    <property type="entry name" value="TonB-dependent receptor, plug domain"/>
    <property type="match status" value="1"/>
</dbReference>
<dbReference type="SUPFAM" id="SSF49464">
    <property type="entry name" value="Carboxypeptidase regulatory domain-like"/>
    <property type="match status" value="1"/>
</dbReference>
<gene>
    <name evidence="3" type="ORF">H9628_06820</name>
</gene>
<dbReference type="Pfam" id="PF07715">
    <property type="entry name" value="Plug"/>
    <property type="match status" value="1"/>
</dbReference>
<comment type="caution">
    <text evidence="3">The sequence shown here is derived from an EMBL/GenBank/DDBJ whole genome shotgun (WGS) entry which is preliminary data.</text>
</comment>
<evidence type="ECO:0000259" key="2">
    <source>
        <dbReference type="Pfam" id="PF07715"/>
    </source>
</evidence>